<sequence>MSLLVQFKAGIVTLLIIKLIHSTTIAQQSDFDGVDTISKTDDYNPMFVMFRRPFRNEFSNQLQGQFPSPFQSQYSGHVNSQPRIFNKIFKPLISPNRNLPLQQTFQTFSPVNFVKENEDSNNQKNVDNDKILRSTNDESFDDDTIIGTSKQIPRSRLDPMSNHVIFEHSNQNVETDEIINPTDIPPQDIYMTEESNENKQTSSNIEDETMETSDTHNLFYNYINNLLPYRHEAPFNYFPASNYYGNHELPPLNFNFRPTEIHRGHPNMMLHGWKFHPFHHQQIPLMNNLFPIRTFPLPPRNYPWPSMYKANGYLPLNGLADRSGIEEHENRRHEFIPEEENLNPFDGHRHDFHALNEHENFHNFDNFPHNMYFPDYKTYPSVITIEASNPKEPKETSNEKESPDKKEENQEDEVKNENDVQDKVNVEILDNSLNNEEDQPTTLKISDMPTMNQVTENDMQTTTEYSLETSTRKLNEIDDTTTQSEYDTTLQSTERTETTTYLSDDTTVIPTTEALENE</sequence>
<dbReference type="AlphaFoldDB" id="A0A1J1I384"/>
<protein>
    <submittedName>
        <fullName evidence="3">CLUMA_CG008285, isoform A</fullName>
    </submittedName>
</protein>
<keyword evidence="4" id="KW-1185">Reference proteome</keyword>
<keyword evidence="2" id="KW-0732">Signal</keyword>
<proteinExistence type="predicted"/>
<evidence type="ECO:0000313" key="3">
    <source>
        <dbReference type="EMBL" id="CRK94791.1"/>
    </source>
</evidence>
<evidence type="ECO:0000256" key="1">
    <source>
        <dbReference type="SAM" id="MobiDB-lite"/>
    </source>
</evidence>
<feature type="region of interest" description="Disordered" evidence="1">
    <location>
        <begin position="387"/>
        <end position="421"/>
    </location>
</feature>
<name>A0A1J1I384_9DIPT</name>
<dbReference type="Proteomes" id="UP000183832">
    <property type="component" value="Unassembled WGS sequence"/>
</dbReference>
<accession>A0A1J1I384</accession>
<feature type="compositionally biased region" description="Basic and acidic residues" evidence="1">
    <location>
        <begin position="389"/>
        <end position="421"/>
    </location>
</feature>
<organism evidence="3 4">
    <name type="scientific">Clunio marinus</name>
    <dbReference type="NCBI Taxonomy" id="568069"/>
    <lineage>
        <taxon>Eukaryota</taxon>
        <taxon>Metazoa</taxon>
        <taxon>Ecdysozoa</taxon>
        <taxon>Arthropoda</taxon>
        <taxon>Hexapoda</taxon>
        <taxon>Insecta</taxon>
        <taxon>Pterygota</taxon>
        <taxon>Neoptera</taxon>
        <taxon>Endopterygota</taxon>
        <taxon>Diptera</taxon>
        <taxon>Nematocera</taxon>
        <taxon>Chironomoidea</taxon>
        <taxon>Chironomidae</taxon>
        <taxon>Clunio</taxon>
    </lineage>
</organism>
<dbReference type="EMBL" id="CVRI01000040">
    <property type="protein sequence ID" value="CRK94791.1"/>
    <property type="molecule type" value="Genomic_DNA"/>
</dbReference>
<evidence type="ECO:0000256" key="2">
    <source>
        <dbReference type="SAM" id="SignalP"/>
    </source>
</evidence>
<gene>
    <name evidence="3" type="ORF">CLUMA_CG008285</name>
</gene>
<reference evidence="3 4" key="1">
    <citation type="submission" date="2015-04" db="EMBL/GenBank/DDBJ databases">
        <authorList>
            <person name="Syromyatnikov M.Y."/>
            <person name="Popov V.N."/>
        </authorList>
    </citation>
    <scope>NUCLEOTIDE SEQUENCE [LARGE SCALE GENOMIC DNA]</scope>
</reference>
<evidence type="ECO:0000313" key="4">
    <source>
        <dbReference type="Proteomes" id="UP000183832"/>
    </source>
</evidence>
<feature type="signal peptide" evidence="2">
    <location>
        <begin position="1"/>
        <end position="22"/>
    </location>
</feature>
<feature type="chain" id="PRO_5009619096" evidence="2">
    <location>
        <begin position="23"/>
        <end position="518"/>
    </location>
</feature>